<reference evidence="1" key="1">
    <citation type="journal article" date="2015" name="Nature">
        <title>Complex archaea that bridge the gap between prokaryotes and eukaryotes.</title>
        <authorList>
            <person name="Spang A."/>
            <person name="Saw J.H."/>
            <person name="Jorgensen S.L."/>
            <person name="Zaremba-Niedzwiedzka K."/>
            <person name="Martijn J."/>
            <person name="Lind A.E."/>
            <person name="van Eijk R."/>
            <person name="Schleper C."/>
            <person name="Guy L."/>
            <person name="Ettema T.J."/>
        </authorList>
    </citation>
    <scope>NUCLEOTIDE SEQUENCE</scope>
</reference>
<dbReference type="EMBL" id="LAZR01046158">
    <property type="protein sequence ID" value="KKK97194.1"/>
    <property type="molecule type" value="Genomic_DNA"/>
</dbReference>
<protein>
    <submittedName>
        <fullName evidence="1">Uncharacterized protein</fullName>
    </submittedName>
</protein>
<evidence type="ECO:0000313" key="1">
    <source>
        <dbReference type="EMBL" id="KKK97194.1"/>
    </source>
</evidence>
<dbReference type="AlphaFoldDB" id="A0A0F9C3Z4"/>
<name>A0A0F9C3Z4_9ZZZZ</name>
<feature type="non-terminal residue" evidence="1">
    <location>
        <position position="21"/>
    </location>
</feature>
<sequence>MAMGAGFGGQILSDIILDAGH</sequence>
<proteinExistence type="predicted"/>
<accession>A0A0F9C3Z4</accession>
<organism evidence="1">
    <name type="scientific">marine sediment metagenome</name>
    <dbReference type="NCBI Taxonomy" id="412755"/>
    <lineage>
        <taxon>unclassified sequences</taxon>
        <taxon>metagenomes</taxon>
        <taxon>ecological metagenomes</taxon>
    </lineage>
</organism>
<gene>
    <name evidence="1" type="ORF">LCGC14_2655180</name>
</gene>
<comment type="caution">
    <text evidence="1">The sequence shown here is derived from an EMBL/GenBank/DDBJ whole genome shotgun (WGS) entry which is preliminary data.</text>
</comment>